<dbReference type="CDD" id="cd00761">
    <property type="entry name" value="Glyco_tranf_GTA_type"/>
    <property type="match status" value="1"/>
</dbReference>
<evidence type="ECO:0000313" key="9">
    <source>
        <dbReference type="Proteomes" id="UP000184038"/>
    </source>
</evidence>
<dbReference type="Gene3D" id="3.40.50.11820">
    <property type="match status" value="1"/>
</dbReference>
<gene>
    <name evidence="8" type="ORF">SAMN02746066_03020</name>
</gene>
<keyword evidence="5" id="KW-0777">Teichoic acid biosynthesis</keyword>
<evidence type="ECO:0000256" key="5">
    <source>
        <dbReference type="ARBA" id="ARBA00022944"/>
    </source>
</evidence>
<feature type="domain" description="Glycosyltransferase 2-like" evidence="7">
    <location>
        <begin position="4"/>
        <end position="130"/>
    </location>
</feature>
<keyword evidence="6" id="KW-0472">Membrane</keyword>
<evidence type="ECO:0000256" key="3">
    <source>
        <dbReference type="ARBA" id="ARBA00022475"/>
    </source>
</evidence>
<sequence length="763" mass="89509">MKISVVIPYVNGPHFLEDCLESLKDQTWKDFEVLLIQDKPSKYLTEKENVNVVEEPTNIVDNYKKFFPICVYHTTNTSGVSAARNIGIEKAVGEYVYFLDSDDYLFHNTLEKLVKAVDEGQASVAYGTIVDTWFKRIVFFDSYDDDVEQVNTASEEATMNATEGDDEEDYHKKVITEQKPSEAVIDLIGKKRGLVAISALNLLIKRELLIKNEIVFDEQVLFYADMSFVARTLQLAKNAVSVADARYVKRKHNDPIHYPAITQIKTEDKFSNMLHAYENTVNAVGDHDVIAYLLAFKLINYYTNYHATKIRRSEQSYWQGERFSSMQELITKIPTEITANLSGYKNKLVKRLIKGDLSATKRVVNIHLGSKKVRKIKSNPRAFACYLYFHLFTKMKMKDNWVLFESFFGKSYSDSPKYIYEYLNQAYPNEYKCIWVINDKKTKIPYGAIKVKRFSIRYAYYFARCKYDVLNVRQPNWIRKRKGNVFLETWHGTPLKRLVFDQEEVCGASPLHKQQFYRQSRDWDYLISDNGFSTETFKRAFLFHNEIVECGYPRNDVLYAPDKEARIIKLKDQLGIPKDKKTILYAPTWRDDEYYGKGEYKFALKLDLHELKRQLGDEYVLLLRTHYYIADSIDTTGIEDFAFNVSKYNDISELYLISDLLITDYSSVFFDYANLRRPILFYTYDLEKYRDMLRGFYLDIEEDMPGPLLFTEEEVIAAIKDIANIEKKYQDKYDEFYERFCHVDDGDASKRIVERVFRNKQGV</sequence>
<dbReference type="InterPro" id="IPR043149">
    <property type="entry name" value="TagF_N"/>
</dbReference>
<dbReference type="InterPro" id="IPR001173">
    <property type="entry name" value="Glyco_trans_2-like"/>
</dbReference>
<dbReference type="PANTHER" id="PTHR37316:SF3">
    <property type="entry name" value="TEICHOIC ACID GLYCEROL-PHOSPHATE TRANSFERASE"/>
    <property type="match status" value="1"/>
</dbReference>
<dbReference type="InterPro" id="IPR043148">
    <property type="entry name" value="TagF_C"/>
</dbReference>
<evidence type="ECO:0000256" key="1">
    <source>
        <dbReference type="ARBA" id="ARBA00004202"/>
    </source>
</evidence>
<dbReference type="Proteomes" id="UP000184038">
    <property type="component" value="Unassembled WGS sequence"/>
</dbReference>
<dbReference type="STRING" id="1120996.SAMN02746066_03020"/>
<evidence type="ECO:0000259" key="7">
    <source>
        <dbReference type="Pfam" id="PF00535"/>
    </source>
</evidence>
<dbReference type="InterPro" id="IPR051612">
    <property type="entry name" value="Teichoic_Acid_Biosynth"/>
</dbReference>
<dbReference type="Gene3D" id="3.90.550.10">
    <property type="entry name" value="Spore Coat Polysaccharide Biosynthesis Protein SpsA, Chain A"/>
    <property type="match status" value="1"/>
</dbReference>
<comment type="subcellular location">
    <subcellularLocation>
        <location evidence="1">Cell membrane</location>
        <topology evidence="1">Peripheral membrane protein</topology>
    </subcellularLocation>
</comment>
<proteinExistence type="inferred from homology"/>
<keyword evidence="4 8" id="KW-0808">Transferase</keyword>
<dbReference type="OrthoDB" id="9807097at2"/>
<dbReference type="AlphaFoldDB" id="A0A1M7L395"/>
<accession>A0A1M7L395</accession>
<dbReference type="Pfam" id="PF00535">
    <property type="entry name" value="Glycos_transf_2"/>
    <property type="match status" value="1"/>
</dbReference>
<comment type="similarity">
    <text evidence="2">Belongs to the CDP-glycerol glycerophosphotransferase family.</text>
</comment>
<name>A0A1M7L395_9FIRM</name>
<dbReference type="Pfam" id="PF04464">
    <property type="entry name" value="Glyphos_transf"/>
    <property type="match status" value="1"/>
</dbReference>
<dbReference type="GO" id="GO:0047355">
    <property type="term" value="F:CDP-glycerol glycerophosphotransferase activity"/>
    <property type="evidence" value="ECO:0007669"/>
    <property type="project" value="InterPro"/>
</dbReference>
<dbReference type="Gene3D" id="3.40.50.12580">
    <property type="match status" value="1"/>
</dbReference>
<dbReference type="EMBL" id="FRCP01000015">
    <property type="protein sequence ID" value="SHM71971.1"/>
    <property type="molecule type" value="Genomic_DNA"/>
</dbReference>
<dbReference type="GO" id="GO:0005886">
    <property type="term" value="C:plasma membrane"/>
    <property type="evidence" value="ECO:0007669"/>
    <property type="project" value="UniProtKB-SubCell"/>
</dbReference>
<organism evidence="8 9">
    <name type="scientific">Anaerosporobacter mobilis DSM 15930</name>
    <dbReference type="NCBI Taxonomy" id="1120996"/>
    <lineage>
        <taxon>Bacteria</taxon>
        <taxon>Bacillati</taxon>
        <taxon>Bacillota</taxon>
        <taxon>Clostridia</taxon>
        <taxon>Lachnospirales</taxon>
        <taxon>Lachnospiraceae</taxon>
        <taxon>Anaerosporobacter</taxon>
    </lineage>
</organism>
<protein>
    <submittedName>
        <fullName evidence="8">CDP-glycerol glycerophosphotransferase</fullName>
    </submittedName>
</protein>
<keyword evidence="3" id="KW-1003">Cell membrane</keyword>
<evidence type="ECO:0000313" key="8">
    <source>
        <dbReference type="EMBL" id="SHM71971.1"/>
    </source>
</evidence>
<keyword evidence="9" id="KW-1185">Reference proteome</keyword>
<dbReference type="GO" id="GO:0019350">
    <property type="term" value="P:teichoic acid biosynthetic process"/>
    <property type="evidence" value="ECO:0007669"/>
    <property type="project" value="UniProtKB-KW"/>
</dbReference>
<dbReference type="InterPro" id="IPR029044">
    <property type="entry name" value="Nucleotide-diphossugar_trans"/>
</dbReference>
<evidence type="ECO:0000256" key="4">
    <source>
        <dbReference type="ARBA" id="ARBA00022679"/>
    </source>
</evidence>
<evidence type="ECO:0000256" key="2">
    <source>
        <dbReference type="ARBA" id="ARBA00010488"/>
    </source>
</evidence>
<evidence type="ECO:0000256" key="6">
    <source>
        <dbReference type="ARBA" id="ARBA00023136"/>
    </source>
</evidence>
<dbReference type="SUPFAM" id="SSF53756">
    <property type="entry name" value="UDP-Glycosyltransferase/glycogen phosphorylase"/>
    <property type="match status" value="1"/>
</dbReference>
<reference evidence="8 9" key="1">
    <citation type="submission" date="2016-11" db="EMBL/GenBank/DDBJ databases">
        <authorList>
            <person name="Jaros S."/>
            <person name="Januszkiewicz K."/>
            <person name="Wedrychowicz H."/>
        </authorList>
    </citation>
    <scope>NUCLEOTIDE SEQUENCE [LARGE SCALE GENOMIC DNA]</scope>
    <source>
        <strain evidence="8 9">DSM 15930</strain>
    </source>
</reference>
<dbReference type="RefSeq" id="WP_073289207.1">
    <property type="nucleotide sequence ID" value="NZ_FRCP01000015.1"/>
</dbReference>
<dbReference type="InterPro" id="IPR007554">
    <property type="entry name" value="Glycerophosphate_synth"/>
</dbReference>
<dbReference type="SUPFAM" id="SSF53448">
    <property type="entry name" value="Nucleotide-diphospho-sugar transferases"/>
    <property type="match status" value="1"/>
</dbReference>
<dbReference type="PANTHER" id="PTHR37316">
    <property type="entry name" value="TEICHOIC ACID GLYCEROL-PHOSPHATE PRIMASE"/>
    <property type="match status" value="1"/>
</dbReference>